<dbReference type="KEGG" id="pseo:OM33_12115"/>
<reference evidence="3 4" key="1">
    <citation type="submission" date="2014-11" db="EMBL/GenBank/DDBJ databases">
        <title>Complete Genome Sequence of Pseudoalteromonas sp. Strain OCN003 Isolated from Kaneohe Bay, Oahu, Hawaii.</title>
        <authorList>
            <person name="Beurmann S."/>
            <person name="Videau P."/>
            <person name="Ushijima B."/>
            <person name="Smith A.M."/>
            <person name="Aeby G.S."/>
            <person name="Callahan S.M."/>
            <person name="Belcaid M."/>
        </authorList>
    </citation>
    <scope>NUCLEOTIDE SEQUENCE [LARGE SCALE GENOMIC DNA]</scope>
    <source>
        <strain evidence="3 4">OCN003</strain>
    </source>
</reference>
<keyword evidence="1" id="KW-0175">Coiled coil</keyword>
<evidence type="ECO:0000313" key="4">
    <source>
        <dbReference type="Proteomes" id="UP000030341"/>
    </source>
</evidence>
<keyword evidence="2" id="KW-0812">Transmembrane</keyword>
<dbReference type="EMBL" id="CP009888">
    <property type="protein sequence ID" value="AIY65806.1"/>
    <property type="molecule type" value="Genomic_DNA"/>
</dbReference>
<sequence length="80" mass="9148">MSGTTMVVMIVFFSVGFGVLADMYNKHIKFKEKTLKHNQASDAQTDELKQQINKLTERVQVLEKIVTDEGYQVAKEINKL</sequence>
<dbReference type="RefSeq" id="WP_038642059.1">
    <property type="nucleotide sequence ID" value="NZ_CP009888.1"/>
</dbReference>
<keyword evidence="4" id="KW-1185">Reference proteome</keyword>
<feature type="coiled-coil region" evidence="1">
    <location>
        <begin position="38"/>
        <end position="65"/>
    </location>
</feature>
<protein>
    <recommendedName>
        <fullName evidence="5">Nitrite reductase</fullName>
    </recommendedName>
</protein>
<dbReference type="eggNOG" id="ENOG5032Z25">
    <property type="taxonomic scope" value="Bacteria"/>
</dbReference>
<dbReference type="STRING" id="1348114.OM33_12115"/>
<keyword evidence="2" id="KW-0472">Membrane</keyword>
<evidence type="ECO:0000313" key="3">
    <source>
        <dbReference type="EMBL" id="AIY65806.1"/>
    </source>
</evidence>
<name>A0A0A7EIB5_9GAMM</name>
<dbReference type="HOGENOM" id="CLU_197381_0_0_6"/>
<evidence type="ECO:0000256" key="1">
    <source>
        <dbReference type="SAM" id="Coils"/>
    </source>
</evidence>
<proteinExistence type="predicted"/>
<gene>
    <name evidence="3" type="ORF">OM33_12115</name>
</gene>
<organism evidence="3 4">
    <name type="scientific">Pseudoalteromonas piratica</name>
    <dbReference type="NCBI Taxonomy" id="1348114"/>
    <lineage>
        <taxon>Bacteria</taxon>
        <taxon>Pseudomonadati</taxon>
        <taxon>Pseudomonadota</taxon>
        <taxon>Gammaproteobacteria</taxon>
        <taxon>Alteromonadales</taxon>
        <taxon>Pseudoalteromonadaceae</taxon>
        <taxon>Pseudoalteromonas</taxon>
    </lineage>
</organism>
<dbReference type="OrthoDB" id="6268604at2"/>
<feature type="transmembrane region" description="Helical" evidence="2">
    <location>
        <begin position="6"/>
        <end position="24"/>
    </location>
</feature>
<evidence type="ECO:0000256" key="2">
    <source>
        <dbReference type="SAM" id="Phobius"/>
    </source>
</evidence>
<evidence type="ECO:0008006" key="5">
    <source>
        <dbReference type="Google" id="ProtNLM"/>
    </source>
</evidence>
<dbReference type="Proteomes" id="UP000030341">
    <property type="component" value="Chromosome 1"/>
</dbReference>
<keyword evidence="2" id="KW-1133">Transmembrane helix</keyword>
<dbReference type="AlphaFoldDB" id="A0A0A7EIB5"/>
<accession>A0A0A7EIB5</accession>